<dbReference type="EMBL" id="WBPP01000045">
    <property type="protein sequence ID" value="KAB2388952.1"/>
    <property type="molecule type" value="Genomic_DNA"/>
</dbReference>
<reference evidence="2 3" key="1">
    <citation type="submission" date="2019-10" db="EMBL/GenBank/DDBJ databases">
        <title>Bacillus from the desert of Cuatro Cinegas, Coahuila.</title>
        <authorList>
            <person name="Olmedo-Alvarez G."/>
            <person name="Saldana S."/>
            <person name="Barcelo D."/>
        </authorList>
    </citation>
    <scope>NUCLEOTIDE SEQUENCE [LARGE SCALE GENOMIC DNA]</scope>
    <source>
        <strain evidence="2 3">CH417_13T</strain>
    </source>
</reference>
<dbReference type="Gene3D" id="3.10.400.10">
    <property type="entry name" value="Sulfate adenylyltransferase"/>
    <property type="match status" value="1"/>
</dbReference>
<evidence type="ECO:0000313" key="3">
    <source>
        <dbReference type="Proteomes" id="UP000475765"/>
    </source>
</evidence>
<organism evidence="2 3">
    <name type="scientific">Bacillus cereus</name>
    <dbReference type="NCBI Taxonomy" id="1396"/>
    <lineage>
        <taxon>Bacteria</taxon>
        <taxon>Bacillati</taxon>
        <taxon>Bacillota</taxon>
        <taxon>Bacilli</taxon>
        <taxon>Bacillales</taxon>
        <taxon>Bacillaceae</taxon>
        <taxon>Bacillus</taxon>
        <taxon>Bacillus cereus group</taxon>
    </lineage>
</organism>
<dbReference type="PANTHER" id="PTHR43509:SF1">
    <property type="entry name" value="SULFATE ADENYLYLTRANSFERASE"/>
    <property type="match status" value="1"/>
</dbReference>
<protein>
    <recommendedName>
        <fullName evidence="1">ATP-sulfurylase PUA-like domain-containing protein</fullName>
    </recommendedName>
</protein>
<dbReference type="InterPro" id="IPR015947">
    <property type="entry name" value="PUA-like_sf"/>
</dbReference>
<dbReference type="Pfam" id="PF14306">
    <property type="entry name" value="PUA_2"/>
    <property type="match status" value="1"/>
</dbReference>
<name>A0A9W7QAB5_BACCE</name>
<accession>A0A9W7QAB5</accession>
<dbReference type="RefSeq" id="WP_151522213.1">
    <property type="nucleotide sequence ID" value="NZ_WBPL01000044.1"/>
</dbReference>
<sequence>MTLVIPHGGELIDRINLNFNISTITHEIEIDTMALSDLELIANGAYSPLTGFLSKEDYESVLSRLRFKNEVVWSILITLAVTEEVADTLIIGRKVKLTYNNIVYGVLELKEKYVPIKVEEAKKVFQTTDSQHPSVKKLFSRPEVIKILIDGLFKT</sequence>
<feature type="domain" description="ATP-sulfurylase PUA-like" evidence="1">
    <location>
        <begin position="5"/>
        <end position="144"/>
    </location>
</feature>
<dbReference type="Proteomes" id="UP000475765">
    <property type="component" value="Unassembled WGS sequence"/>
</dbReference>
<dbReference type="SUPFAM" id="SSF88697">
    <property type="entry name" value="PUA domain-like"/>
    <property type="match status" value="1"/>
</dbReference>
<evidence type="ECO:0000313" key="2">
    <source>
        <dbReference type="EMBL" id="KAB2388952.1"/>
    </source>
</evidence>
<dbReference type="PANTHER" id="PTHR43509">
    <property type="match status" value="1"/>
</dbReference>
<dbReference type="InterPro" id="IPR025980">
    <property type="entry name" value="ATP-Sase_PUA-like_dom"/>
</dbReference>
<comment type="caution">
    <text evidence="2">The sequence shown here is derived from an EMBL/GenBank/DDBJ whole genome shotgun (WGS) entry which is preliminary data.</text>
</comment>
<evidence type="ECO:0000259" key="1">
    <source>
        <dbReference type="Pfam" id="PF14306"/>
    </source>
</evidence>
<dbReference type="AlphaFoldDB" id="A0A9W7QAB5"/>
<proteinExistence type="predicted"/>
<gene>
    <name evidence="2" type="ORF">F8172_24580</name>
</gene>